<dbReference type="Proteomes" id="UP001175226">
    <property type="component" value="Unassembled WGS sequence"/>
</dbReference>
<dbReference type="EMBL" id="JAUEPT010000100">
    <property type="protein sequence ID" value="KAK0432157.1"/>
    <property type="molecule type" value="Genomic_DNA"/>
</dbReference>
<dbReference type="PANTHER" id="PTHR12197">
    <property type="entry name" value="HISTONE-LYSINE N-METHYLTRANSFERASE SMYD"/>
    <property type="match status" value="1"/>
</dbReference>
<proteinExistence type="predicted"/>
<feature type="domain" description="SET" evidence="1">
    <location>
        <begin position="30"/>
        <end position="119"/>
    </location>
</feature>
<evidence type="ECO:0000313" key="3">
    <source>
        <dbReference type="Proteomes" id="UP001175226"/>
    </source>
</evidence>
<dbReference type="SUPFAM" id="SSF82199">
    <property type="entry name" value="SET domain"/>
    <property type="match status" value="1"/>
</dbReference>
<evidence type="ECO:0000313" key="2">
    <source>
        <dbReference type="EMBL" id="KAK0432157.1"/>
    </source>
</evidence>
<sequence length="253" mass="29077">MRSVFGRMSEESKNVFMDLRNSHLHDGTGPILSVVRTNGYGLEDDLKDETEETKKFLESTPDDSKHKVGRYTSVYQDLSRVNHSWSPNTHRMFYMSSFFMQLRAARDIEEGEEIFTTYTGILRPAAEHAEALCIKYTCRACLDPVKSDPIRAAVLNRPCVTVPMMRDAGARPDTWIDPPVQTLARIQEEGLEGSEEYHKTLHQLYNVHQNDEKKALMYGEKLWMANLAAVEKRYDAFRKIELMKDAETVGLYS</sequence>
<dbReference type="InterPro" id="IPR046341">
    <property type="entry name" value="SET_dom_sf"/>
</dbReference>
<organism evidence="2 3">
    <name type="scientific">Armillaria borealis</name>
    <dbReference type="NCBI Taxonomy" id="47425"/>
    <lineage>
        <taxon>Eukaryota</taxon>
        <taxon>Fungi</taxon>
        <taxon>Dikarya</taxon>
        <taxon>Basidiomycota</taxon>
        <taxon>Agaricomycotina</taxon>
        <taxon>Agaricomycetes</taxon>
        <taxon>Agaricomycetidae</taxon>
        <taxon>Agaricales</taxon>
        <taxon>Marasmiineae</taxon>
        <taxon>Physalacriaceae</taxon>
        <taxon>Armillaria</taxon>
    </lineage>
</organism>
<comment type="caution">
    <text evidence="2">The sequence shown here is derived from an EMBL/GenBank/DDBJ whole genome shotgun (WGS) entry which is preliminary data.</text>
</comment>
<dbReference type="Gene3D" id="2.170.270.10">
    <property type="entry name" value="SET domain"/>
    <property type="match status" value="1"/>
</dbReference>
<keyword evidence="3" id="KW-1185">Reference proteome</keyword>
<dbReference type="GO" id="GO:0005634">
    <property type="term" value="C:nucleus"/>
    <property type="evidence" value="ECO:0007669"/>
    <property type="project" value="TreeGrafter"/>
</dbReference>
<dbReference type="InterPro" id="IPR050869">
    <property type="entry name" value="H3K4_H4K5_MeTrfase"/>
</dbReference>
<reference evidence="2" key="1">
    <citation type="submission" date="2023-06" db="EMBL/GenBank/DDBJ databases">
        <authorList>
            <consortium name="Lawrence Berkeley National Laboratory"/>
            <person name="Ahrendt S."/>
            <person name="Sahu N."/>
            <person name="Indic B."/>
            <person name="Wong-Bajracharya J."/>
            <person name="Merenyi Z."/>
            <person name="Ke H.-M."/>
            <person name="Monk M."/>
            <person name="Kocsube S."/>
            <person name="Drula E."/>
            <person name="Lipzen A."/>
            <person name="Balint B."/>
            <person name="Henrissat B."/>
            <person name="Andreopoulos B."/>
            <person name="Martin F.M."/>
            <person name="Harder C.B."/>
            <person name="Rigling D."/>
            <person name="Ford K.L."/>
            <person name="Foster G.D."/>
            <person name="Pangilinan J."/>
            <person name="Papanicolaou A."/>
            <person name="Barry K."/>
            <person name="LaButti K."/>
            <person name="Viragh M."/>
            <person name="Koriabine M."/>
            <person name="Yan M."/>
            <person name="Riley R."/>
            <person name="Champramary S."/>
            <person name="Plett K.L."/>
            <person name="Tsai I.J."/>
            <person name="Slot J."/>
            <person name="Sipos G."/>
            <person name="Plett J."/>
            <person name="Nagy L.G."/>
            <person name="Grigoriev I.V."/>
        </authorList>
    </citation>
    <scope>NUCLEOTIDE SEQUENCE</scope>
    <source>
        <strain evidence="2">FPL87.14</strain>
    </source>
</reference>
<dbReference type="AlphaFoldDB" id="A0AA39IX87"/>
<evidence type="ECO:0000259" key="1">
    <source>
        <dbReference type="PROSITE" id="PS50280"/>
    </source>
</evidence>
<name>A0AA39IX87_9AGAR</name>
<gene>
    <name evidence="2" type="ORF">EV421DRAFT_1911235</name>
</gene>
<dbReference type="PANTHER" id="PTHR12197:SF251">
    <property type="entry name" value="EG:BACR7C10.4 PROTEIN"/>
    <property type="match status" value="1"/>
</dbReference>
<protein>
    <recommendedName>
        <fullName evidence="1">SET domain-containing protein</fullName>
    </recommendedName>
</protein>
<accession>A0AA39IX87</accession>
<dbReference type="InterPro" id="IPR001214">
    <property type="entry name" value="SET_dom"/>
</dbReference>
<dbReference type="Pfam" id="PF00856">
    <property type="entry name" value="SET"/>
    <property type="match status" value="1"/>
</dbReference>
<dbReference type="PROSITE" id="PS50280">
    <property type="entry name" value="SET"/>
    <property type="match status" value="1"/>
</dbReference>